<feature type="region of interest" description="Disordered" evidence="8">
    <location>
        <begin position="672"/>
        <end position="700"/>
    </location>
</feature>
<dbReference type="PANTHER" id="PTHR12315:SF0">
    <property type="entry name" value="7SK SNRNA METHYLPHOSPHATE CAPPING ENZYME"/>
    <property type="match status" value="1"/>
</dbReference>
<reference evidence="11 12" key="1">
    <citation type="submission" date="2020-04" db="EMBL/GenBank/DDBJ databases">
        <title>Perkinsus olseni comparative genomics.</title>
        <authorList>
            <person name="Bogema D.R."/>
        </authorList>
    </citation>
    <scope>NUCLEOTIDE SEQUENCE [LARGE SCALE GENOMIC DNA]</scope>
    <source>
        <strain evidence="11">00978-12</strain>
    </source>
</reference>
<protein>
    <recommendedName>
        <fullName evidence="7">RNA methyltransferase</fullName>
        <ecNumber evidence="7">2.1.1.-</ecNumber>
    </recommendedName>
</protein>
<dbReference type="InterPro" id="IPR017923">
    <property type="entry name" value="TFIIS_N"/>
</dbReference>
<dbReference type="Pfam" id="PF06859">
    <property type="entry name" value="Bin3"/>
    <property type="match status" value="1"/>
</dbReference>
<evidence type="ECO:0000256" key="4">
    <source>
        <dbReference type="ARBA" id="ARBA00022691"/>
    </source>
</evidence>
<evidence type="ECO:0000256" key="7">
    <source>
        <dbReference type="RuleBase" id="RU367087"/>
    </source>
</evidence>
<feature type="compositionally biased region" description="Polar residues" evidence="8">
    <location>
        <begin position="1"/>
        <end position="10"/>
    </location>
</feature>
<dbReference type="PANTHER" id="PTHR12315">
    <property type="entry name" value="BICOID-INTERACTING PROTEIN RELATED"/>
    <property type="match status" value="1"/>
</dbReference>
<comment type="subcellular location">
    <subcellularLocation>
        <location evidence="5">Nucleus</location>
    </subcellularLocation>
</comment>
<sequence>MSDDASTTWSGLIGNELPSAVAAQQEESRKIRHLMEAATGRDPLTTRPETSVSLRVGDASFEENLFNKACRRKRRPTSGSAGSRLKRPRRNLSSAGSSSPGTPESDGSVRSGGIKKSERSEAPAEKGNSHASHGESLLDRLCDDEHMAGDSVIPPEAARKLTEAWEKEGGTWPSRETVDRLSCTEGLDEECVMGFWRRQQTRRSEGKRGSAKVAVKVEKSKERTKLLRGRVTNKEMVNRKFMKALEREKSPSVKRRALLSVFNDPAEAAKAEVVASFVNRKGIELLRDWLRELAGERDPDTPLVDACLSSLDQLEITEDTLRSTGIGRVVTVVVKRFTIASESVASAGRALLEKWKAIVTESRKAALAGSGQGCRVRLTPKRLRREEFHQSKARKKGAFMPRFAPLSPPSAESSEGPRLADAQSPKQMAEPVRDDPPKGGDDADLDCLMDLMGEEAGGGEGGQSTPKPRDQGVLSLMALPGSEDFEDEEEEKPDATLDLSASVESTPKIRWKEDSELVSMVLFEKNEPLWETVAAIANARGKHVRYVEHGHTSKFMEQRKKEAAMGGSHLGSDEKKPQEACGDAVTASVIFNHSFLPCVAVPSDCTVDEKQLQMRSYERQDLADLHGIRSEELYQHARVPNSPAEPDTNATILATLNGIRGDTVDMPLRTQPQEKLSESSPNSPSGTPPGSPYAGGDDAEFHRDDSIVIDTAGTDDGLIFSPNTGLDTLPEALPVVSNAVHPPVFTASKRPREERGRADDDGVASKRPRMEFSAGQGDYDDNIFNDFINNPAINDHMIPSTSTTFPPIAAEDSPPDQSLLPPPVFRSKRSIFEHGNYDRYYNYRHETRAFVDSRLSALMQYLGGDQLDFFHDKTVLDIGCNIGFVTFYVAYILGARRVVGVDIDHTLIDQALRQLRKYKHDGFPLNEVPTSSLSAHKSTSIGRRRAAALEPTFPIALTRRAGVPPITNKVLSIAEQHVENFVKPFGREKVEHISDRFPFNIEFRSEDVSRDTVDIDVNDGSTITVPSPCIHEKGKYDVIFLLSVIKWIHYHHGDEGVKHVFSKIYGLLKPGGLFIFEPQDWKSYRKKRNLTKEIRANFNSIKLRPTQFVDYLEKEVGFVLECTLKPSPATATCDVRGFDRPIHLLRKPGGGAKGKQGPAAEVRKVEPDRYLHPTLFTENNSGEGGGVTRKGGFVDFFEKHESFGDHQSSAGASAVADQCDSGELHPQGPLILSGSTRSFRELSQLTSR</sequence>
<comment type="caution">
    <text evidence="11">The sequence shown here is derived from an EMBL/GenBank/DDBJ whole genome shotgun (WGS) entry which is preliminary data.</text>
</comment>
<keyword evidence="4 6" id="KW-0949">S-adenosyl-L-methionine</keyword>
<dbReference type="Proteomes" id="UP000541610">
    <property type="component" value="Unassembled WGS sequence"/>
</dbReference>
<dbReference type="Pfam" id="PF08711">
    <property type="entry name" value="Med26"/>
    <property type="match status" value="1"/>
</dbReference>
<feature type="region of interest" description="Disordered" evidence="8">
    <location>
        <begin position="1204"/>
        <end position="1248"/>
    </location>
</feature>
<dbReference type="GO" id="GO:0017069">
    <property type="term" value="F:snRNA binding"/>
    <property type="evidence" value="ECO:0007669"/>
    <property type="project" value="TreeGrafter"/>
</dbReference>
<feature type="compositionally biased region" description="Basic and acidic residues" evidence="8">
    <location>
        <begin position="750"/>
        <end position="765"/>
    </location>
</feature>
<feature type="domain" description="TFIIS N-terminal" evidence="9">
    <location>
        <begin position="284"/>
        <end position="362"/>
    </location>
</feature>
<feature type="compositionally biased region" description="Basic and acidic residues" evidence="8">
    <location>
        <begin position="431"/>
        <end position="441"/>
    </location>
</feature>
<dbReference type="EMBL" id="JABANP010000540">
    <property type="protein sequence ID" value="KAF4681157.1"/>
    <property type="molecule type" value="Genomic_DNA"/>
</dbReference>
<dbReference type="InterPro" id="IPR039772">
    <property type="entry name" value="Bin3-like"/>
</dbReference>
<dbReference type="GO" id="GO:0008173">
    <property type="term" value="F:RNA methyltransferase activity"/>
    <property type="evidence" value="ECO:0007669"/>
    <property type="project" value="UniProtKB-UniRule"/>
</dbReference>
<evidence type="ECO:0000256" key="5">
    <source>
        <dbReference type="PROSITE-ProRule" id="PRU00649"/>
    </source>
</evidence>
<dbReference type="PROSITE" id="PS51515">
    <property type="entry name" value="BIN3_SAM"/>
    <property type="match status" value="1"/>
</dbReference>
<feature type="region of interest" description="Disordered" evidence="8">
    <location>
        <begin position="1"/>
        <end position="134"/>
    </location>
</feature>
<dbReference type="InterPro" id="IPR035441">
    <property type="entry name" value="TFIIS/LEDGF_dom_sf"/>
</dbReference>
<evidence type="ECO:0000256" key="3">
    <source>
        <dbReference type="ARBA" id="ARBA00022679"/>
    </source>
</evidence>
<name>A0A7J6NCI2_PEROL</name>
<dbReference type="GO" id="GO:0040031">
    <property type="term" value="P:snRNA modification"/>
    <property type="evidence" value="ECO:0007669"/>
    <property type="project" value="TreeGrafter"/>
</dbReference>
<dbReference type="OrthoDB" id="439784at2759"/>
<dbReference type="Gene3D" id="1.20.930.10">
    <property type="entry name" value="Conserved domain common to transcription factors TFIIS, elongin A, CRSP70"/>
    <property type="match status" value="1"/>
</dbReference>
<dbReference type="EC" id="2.1.1.-" evidence="7"/>
<gene>
    <name evidence="11" type="ORF">FOZ60_012557</name>
</gene>
<dbReference type="PROSITE" id="PS51319">
    <property type="entry name" value="TFIIS_N"/>
    <property type="match status" value="1"/>
</dbReference>
<keyword evidence="5" id="KW-0539">Nucleus</keyword>
<proteinExistence type="inferred from homology"/>
<keyword evidence="2 7" id="KW-0489">Methyltransferase</keyword>
<accession>A0A7J6NCI2</accession>
<evidence type="ECO:0000313" key="11">
    <source>
        <dbReference type="EMBL" id="KAF4681157.1"/>
    </source>
</evidence>
<dbReference type="SUPFAM" id="SSF53335">
    <property type="entry name" value="S-adenosyl-L-methionine-dependent methyltransferases"/>
    <property type="match status" value="1"/>
</dbReference>
<feature type="compositionally biased region" description="Polar residues" evidence="8">
    <location>
        <begin position="1233"/>
        <end position="1248"/>
    </location>
</feature>
<dbReference type="InterPro" id="IPR024160">
    <property type="entry name" value="BIN3_SAM-bd_dom"/>
</dbReference>
<feature type="compositionally biased region" description="Basic and acidic residues" evidence="8">
    <location>
        <begin position="115"/>
        <end position="134"/>
    </location>
</feature>
<feature type="region of interest" description="Disordered" evidence="8">
    <location>
        <begin position="381"/>
        <end position="472"/>
    </location>
</feature>
<evidence type="ECO:0000313" key="12">
    <source>
        <dbReference type="Proteomes" id="UP000541610"/>
    </source>
</evidence>
<evidence type="ECO:0000256" key="2">
    <source>
        <dbReference type="ARBA" id="ARBA00022603"/>
    </source>
</evidence>
<dbReference type="CDD" id="cd02440">
    <property type="entry name" value="AdoMet_MTases"/>
    <property type="match status" value="2"/>
</dbReference>
<dbReference type="InterPro" id="IPR010675">
    <property type="entry name" value="Bin3_C"/>
</dbReference>
<keyword evidence="3 7" id="KW-0808">Transferase</keyword>
<dbReference type="GO" id="GO:0005634">
    <property type="term" value="C:nucleus"/>
    <property type="evidence" value="ECO:0007669"/>
    <property type="project" value="UniProtKB-SubCell"/>
</dbReference>
<feature type="region of interest" description="Disordered" evidence="8">
    <location>
        <begin position="744"/>
        <end position="765"/>
    </location>
</feature>
<evidence type="ECO:0000256" key="8">
    <source>
        <dbReference type="SAM" id="MobiDB-lite"/>
    </source>
</evidence>
<evidence type="ECO:0000256" key="1">
    <source>
        <dbReference type="ARBA" id="ARBA00008361"/>
    </source>
</evidence>
<dbReference type="SUPFAM" id="SSF47676">
    <property type="entry name" value="Conserved domain common to transcription factors TFIIS, elongin A, CRSP70"/>
    <property type="match status" value="1"/>
</dbReference>
<dbReference type="AlphaFoldDB" id="A0A7J6NCI2"/>
<evidence type="ECO:0000256" key="6">
    <source>
        <dbReference type="PROSITE-ProRule" id="PRU00848"/>
    </source>
</evidence>
<comment type="similarity">
    <text evidence="1 7">Belongs to the methyltransferase superfamily.</text>
</comment>
<dbReference type="Gene3D" id="3.40.50.150">
    <property type="entry name" value="Vaccinia Virus protein VP39"/>
    <property type="match status" value="1"/>
</dbReference>
<dbReference type="GO" id="GO:0032259">
    <property type="term" value="P:methylation"/>
    <property type="evidence" value="ECO:0007669"/>
    <property type="project" value="UniProtKB-KW"/>
</dbReference>
<dbReference type="GO" id="GO:0008171">
    <property type="term" value="F:O-methyltransferase activity"/>
    <property type="evidence" value="ECO:0007669"/>
    <property type="project" value="UniProtKB-UniRule"/>
</dbReference>
<feature type="compositionally biased region" description="Polar residues" evidence="8">
    <location>
        <begin position="91"/>
        <end position="102"/>
    </location>
</feature>
<feature type="domain" description="Bin3-type SAM" evidence="10">
    <location>
        <begin position="852"/>
        <end position="1150"/>
    </location>
</feature>
<evidence type="ECO:0000259" key="9">
    <source>
        <dbReference type="PROSITE" id="PS51319"/>
    </source>
</evidence>
<evidence type="ECO:0000259" key="10">
    <source>
        <dbReference type="PROSITE" id="PS51515"/>
    </source>
</evidence>
<dbReference type="InterPro" id="IPR029063">
    <property type="entry name" value="SAM-dependent_MTases_sf"/>
</dbReference>
<organism evidence="11 12">
    <name type="scientific">Perkinsus olseni</name>
    <name type="common">Perkinsus atlanticus</name>
    <dbReference type="NCBI Taxonomy" id="32597"/>
    <lineage>
        <taxon>Eukaryota</taxon>
        <taxon>Sar</taxon>
        <taxon>Alveolata</taxon>
        <taxon>Perkinsozoa</taxon>
        <taxon>Perkinsea</taxon>
        <taxon>Perkinsida</taxon>
        <taxon>Perkinsidae</taxon>
        <taxon>Perkinsus</taxon>
    </lineage>
</organism>
<feature type="compositionally biased region" description="Basic and acidic residues" evidence="8">
    <location>
        <begin position="26"/>
        <end position="35"/>
    </location>
</feature>